<dbReference type="AlphaFoldDB" id="A0A7R9JRI0"/>
<evidence type="ECO:0000313" key="1">
    <source>
        <dbReference type="EMBL" id="CAD7587943.1"/>
    </source>
</evidence>
<dbReference type="EMBL" id="OE839625">
    <property type="protein sequence ID" value="CAD7587943.1"/>
    <property type="molecule type" value="Genomic_DNA"/>
</dbReference>
<proteinExistence type="predicted"/>
<reference evidence="1" key="1">
    <citation type="submission" date="2020-11" db="EMBL/GenBank/DDBJ databases">
        <authorList>
            <person name="Tran Van P."/>
        </authorList>
    </citation>
    <scope>NUCLEOTIDE SEQUENCE</scope>
</reference>
<protein>
    <submittedName>
        <fullName evidence="1">Uncharacterized protein</fullName>
    </submittedName>
</protein>
<gene>
    <name evidence="1" type="ORF">TGEB3V08_LOCUS2077</name>
</gene>
<accession>A0A7R9JRI0</accession>
<sequence length="69" mass="7433">MEITAVVILLPVAAQAVIGSLNLAPMVVEALDNRQSSTPYKNHLVQRESSTLDHMFCGVAVNGMLIAPW</sequence>
<name>A0A7R9JRI0_TIMGE</name>
<organism evidence="1">
    <name type="scientific">Timema genevievae</name>
    <name type="common">Walking stick</name>
    <dbReference type="NCBI Taxonomy" id="629358"/>
    <lineage>
        <taxon>Eukaryota</taxon>
        <taxon>Metazoa</taxon>
        <taxon>Ecdysozoa</taxon>
        <taxon>Arthropoda</taxon>
        <taxon>Hexapoda</taxon>
        <taxon>Insecta</taxon>
        <taxon>Pterygota</taxon>
        <taxon>Neoptera</taxon>
        <taxon>Polyneoptera</taxon>
        <taxon>Phasmatodea</taxon>
        <taxon>Timematodea</taxon>
        <taxon>Timematoidea</taxon>
        <taxon>Timematidae</taxon>
        <taxon>Timema</taxon>
    </lineage>
</organism>